<evidence type="ECO:0000313" key="3">
    <source>
        <dbReference type="Proteomes" id="UP001517247"/>
    </source>
</evidence>
<proteinExistence type="predicted"/>
<feature type="transmembrane region" description="Helical" evidence="1">
    <location>
        <begin position="52"/>
        <end position="74"/>
    </location>
</feature>
<keyword evidence="1" id="KW-1133">Transmembrane helix</keyword>
<dbReference type="InterPro" id="IPR025238">
    <property type="entry name" value="DUF4184"/>
</dbReference>
<evidence type="ECO:0000256" key="1">
    <source>
        <dbReference type="SAM" id="Phobius"/>
    </source>
</evidence>
<keyword evidence="3" id="KW-1185">Reference proteome</keyword>
<dbReference type="Proteomes" id="UP001517247">
    <property type="component" value="Unassembled WGS sequence"/>
</dbReference>
<dbReference type="RefSeq" id="WP_138724856.1">
    <property type="nucleotide sequence ID" value="NZ_SSHJ02000010.1"/>
</dbReference>
<feature type="transmembrane region" description="Helical" evidence="1">
    <location>
        <begin position="20"/>
        <end position="40"/>
    </location>
</feature>
<keyword evidence="1" id="KW-0812">Transmembrane</keyword>
<dbReference type="Pfam" id="PF13803">
    <property type="entry name" value="DUF4184"/>
    <property type="match status" value="1"/>
</dbReference>
<protein>
    <submittedName>
        <fullName evidence="2">DUF4184 family protein</fullName>
    </submittedName>
</protein>
<sequence>MPFTFSHPAIVLPLTFLPKRWFSITGLIIGAIIPDFEYFLRMRVKSNYSHTVDGLLWFDLPFGILLAFVFHNVVRNNLFDNLPVFFKSRLVVFKQFNWNLNFKKNWFIIIISILIGAGSHLIWDSFTHEGGYMVQQISMLTKTVDFIGRAVPILKILQHASTLIGGIVVLTAIYKLPTKKQTPTDINKRYWPILTIVTLTLITFRFLYGLDIEQYGNLIVSCISAVLLSLVLTPLLLAKLK</sequence>
<feature type="transmembrane region" description="Helical" evidence="1">
    <location>
        <begin position="189"/>
        <end position="208"/>
    </location>
</feature>
<name>A0ABW9JCD7_9SPHI</name>
<organism evidence="2 3">
    <name type="scientific">Pedobacter ureilyticus</name>
    <dbReference type="NCBI Taxonomy" id="1393051"/>
    <lineage>
        <taxon>Bacteria</taxon>
        <taxon>Pseudomonadati</taxon>
        <taxon>Bacteroidota</taxon>
        <taxon>Sphingobacteriia</taxon>
        <taxon>Sphingobacteriales</taxon>
        <taxon>Sphingobacteriaceae</taxon>
        <taxon>Pedobacter</taxon>
    </lineage>
</organism>
<comment type="caution">
    <text evidence="2">The sequence shown here is derived from an EMBL/GenBank/DDBJ whole genome shotgun (WGS) entry which is preliminary data.</text>
</comment>
<feature type="transmembrane region" description="Helical" evidence="1">
    <location>
        <begin position="156"/>
        <end position="177"/>
    </location>
</feature>
<accession>A0ABW9JCD7</accession>
<feature type="transmembrane region" description="Helical" evidence="1">
    <location>
        <begin position="215"/>
        <end position="237"/>
    </location>
</feature>
<gene>
    <name evidence="2" type="ORF">E6A44_019500</name>
</gene>
<reference evidence="2 3" key="1">
    <citation type="submission" date="2024-12" db="EMBL/GenBank/DDBJ databases">
        <authorList>
            <person name="Hu S."/>
        </authorList>
    </citation>
    <scope>NUCLEOTIDE SEQUENCE [LARGE SCALE GENOMIC DNA]</scope>
    <source>
        <strain evidence="2 3">THG-T11</strain>
    </source>
</reference>
<feature type="transmembrane region" description="Helical" evidence="1">
    <location>
        <begin position="106"/>
        <end position="123"/>
    </location>
</feature>
<dbReference type="EMBL" id="SSHJ02000010">
    <property type="protein sequence ID" value="MFN0257779.1"/>
    <property type="molecule type" value="Genomic_DNA"/>
</dbReference>
<evidence type="ECO:0000313" key="2">
    <source>
        <dbReference type="EMBL" id="MFN0257779.1"/>
    </source>
</evidence>
<keyword evidence="1" id="KW-0472">Membrane</keyword>